<protein>
    <submittedName>
        <fullName evidence="4">PPE family protein</fullName>
    </submittedName>
</protein>
<evidence type="ECO:0000313" key="5">
    <source>
        <dbReference type="Proteomes" id="UP000189229"/>
    </source>
</evidence>
<proteinExistence type="inferred from homology"/>
<feature type="domain" description="PPE" evidence="2">
    <location>
        <begin position="2"/>
        <end position="165"/>
    </location>
</feature>
<reference evidence="4 5" key="1">
    <citation type="submission" date="2017-02" db="EMBL/GenBank/DDBJ databases">
        <title>Complete genome sequences of Mycobacterium kansasii strains isolated from rhesus macaques.</title>
        <authorList>
            <person name="Panda A."/>
            <person name="Nagaraj S."/>
            <person name="Zhao X."/>
            <person name="Tettelin H."/>
            <person name="Detolla L.J."/>
        </authorList>
    </citation>
    <scope>NUCLEOTIDE SEQUENCE [LARGE SCALE GENOMIC DNA]</scope>
    <source>
        <strain evidence="4 5">11-3813</strain>
    </source>
</reference>
<dbReference type="PANTHER" id="PTHR46766">
    <property type="entry name" value="GLUTAMINE-RICH PROTEIN 2"/>
    <property type="match status" value="1"/>
</dbReference>
<dbReference type="GO" id="GO:0052572">
    <property type="term" value="P:response to host immune response"/>
    <property type="evidence" value="ECO:0007669"/>
    <property type="project" value="TreeGrafter"/>
</dbReference>
<dbReference type="RefSeq" id="WP_023373873.1">
    <property type="nucleotide sequence ID" value="NZ_BLYZ01000001.1"/>
</dbReference>
<dbReference type="InterPro" id="IPR022171">
    <property type="entry name" value="PPE_C"/>
</dbReference>
<evidence type="ECO:0000313" key="4">
    <source>
        <dbReference type="EMBL" id="OOK64192.1"/>
    </source>
</evidence>
<dbReference type="InterPro" id="IPR038332">
    <property type="entry name" value="PPE_sf"/>
</dbReference>
<name>A0A1V3WBE5_MYCKA</name>
<evidence type="ECO:0000256" key="1">
    <source>
        <dbReference type="ARBA" id="ARBA00010652"/>
    </source>
</evidence>
<dbReference type="Proteomes" id="UP000189229">
    <property type="component" value="Unassembled WGS sequence"/>
</dbReference>
<evidence type="ECO:0000259" key="3">
    <source>
        <dbReference type="Pfam" id="PF12484"/>
    </source>
</evidence>
<comment type="similarity">
    <text evidence="1">Belongs to the mycobacterial PPE family.</text>
</comment>
<comment type="caution">
    <text evidence="4">The sequence shown here is derived from an EMBL/GenBank/DDBJ whole genome shotgun (WGS) entry which is preliminary data.</text>
</comment>
<dbReference type="Gene3D" id="1.20.1260.20">
    <property type="entry name" value="PPE superfamily"/>
    <property type="match status" value="1"/>
</dbReference>
<dbReference type="FunFam" id="1.20.1260.20:FF:000001">
    <property type="entry name" value="PPE family protein PPE41"/>
    <property type="match status" value="1"/>
</dbReference>
<feature type="domain" description="PPE family C-terminal" evidence="3">
    <location>
        <begin position="309"/>
        <end position="389"/>
    </location>
</feature>
<dbReference type="Pfam" id="PF12484">
    <property type="entry name" value="PPE-SVP"/>
    <property type="match status" value="1"/>
</dbReference>
<dbReference type="InterPro" id="IPR000030">
    <property type="entry name" value="PPE_dom"/>
</dbReference>
<dbReference type="GeneID" id="29701922"/>
<evidence type="ECO:0000259" key="2">
    <source>
        <dbReference type="Pfam" id="PF00823"/>
    </source>
</evidence>
<dbReference type="AlphaFoldDB" id="A0A1V3WBE5"/>
<dbReference type="Pfam" id="PF00823">
    <property type="entry name" value="PPE"/>
    <property type="match status" value="1"/>
</dbReference>
<dbReference type="EMBL" id="MVBM01000013">
    <property type="protein sequence ID" value="OOK64192.1"/>
    <property type="molecule type" value="Genomic_DNA"/>
</dbReference>
<gene>
    <name evidence="4" type="ORF">BZL30_9257</name>
</gene>
<organism evidence="4 5">
    <name type="scientific">Mycobacterium kansasii</name>
    <dbReference type="NCBI Taxonomy" id="1768"/>
    <lineage>
        <taxon>Bacteria</taxon>
        <taxon>Bacillati</taxon>
        <taxon>Actinomycetota</taxon>
        <taxon>Actinomycetes</taxon>
        <taxon>Mycobacteriales</taxon>
        <taxon>Mycobacteriaceae</taxon>
        <taxon>Mycobacterium</taxon>
    </lineage>
</organism>
<dbReference type="PANTHER" id="PTHR46766:SF1">
    <property type="entry name" value="GLUTAMINE-RICH PROTEIN 2"/>
    <property type="match status" value="1"/>
</dbReference>
<accession>A0A1V3WBE5</accession>
<dbReference type="SUPFAM" id="SSF140459">
    <property type="entry name" value="PE/PPE dimer-like"/>
    <property type="match status" value="1"/>
</dbReference>
<sequence length="393" mass="38860">MDFGALPPEVNSGRLYAGPGSAPLVAAASAWSGLASELSSAADGYQRVVTTLHAEEWLGPASTLMIEAVAPYLAWMRAAAAQAEQAASQARAAAAAFETAFASVVPPPLIAANRAQLASLIAKNVYGQYGAAIAALEAQYAEMWAQDARAMYSYAGSSASAAQLTPYTPPPHITSPAAAATQSAAVTQAVATSAGAAQNTLSGLISELPSMLLGLASPISSALNAGGLTSNPGWLQWLIDWYMPISQLIYNTVGLPYFAIGIGNSLITSWRALGWIGPAASEISETSAAAAAAAAGAAPAALGGAGPVTAGLGNASALGKLSVPPTWSANPGPGPAVADAAPLASDIVNPPEVGAPGSLLGGMPLAGPGAAAAGAGPKYGFRVTVMSRPPFAG</sequence>